<keyword evidence="9" id="KW-0408">Iron</keyword>
<evidence type="ECO:0000313" key="15">
    <source>
        <dbReference type="EMBL" id="KAF7494715.1"/>
    </source>
</evidence>
<dbReference type="OrthoDB" id="449241at2759"/>
<evidence type="ECO:0000313" key="17">
    <source>
        <dbReference type="Proteomes" id="UP000070412"/>
    </source>
</evidence>
<keyword evidence="7" id="KW-0949">S-adenosyl-L-methionine</keyword>
<sequence length="417" mass="48623">MEEINQNPFDLKTCIDWLERLKCNYILLSFGKDYLYCSCETLMILQRYFPQKKFMISISSSGGPSTLNDRCQDSNQFDAYIRFGCDCLCEENYSVSKPMYIDQPNLLSRELDYINESLRTIKFDKKVLLITDFNHSKLLTHLKDPRLDRALFVKPNSKDWNFAAKSEMIFKQTDEVKSSHFYPYNFTNELKQYDQAVLVGDCNNTQILTNLNQIFRIDPKRRITEYLDGQKILRKRIAIIEKFKNNLNDSIGFIFLNFKTSIESYLEEVRIICQRIKKSPYFISLNQTDFESRIGNFSQLSAFVVINSCCCDFDFLEKYSKYFYPVISWREFLIVSGKSIEFGGIHWNNGEDSLFIETNSEDNQSSNGNKLIERKLFHQPLSWYGLVVDAGSAGIASTIKEGRKGIASAYVNEQELF</sequence>
<dbReference type="EC" id="2.5.1.108" evidence="4"/>
<comment type="catalytic activity">
    <reaction evidence="14">
        <text>L-histidyl-[translation elongation factor 2] + S-adenosyl-L-methionine = 2-[(3S)-amino-3-carboxypropyl]-L-histidyl-[translation elongation factor 2] + S-methyl-5'-thioadenosine + H(+)</text>
        <dbReference type="Rhea" id="RHEA:36783"/>
        <dbReference type="Rhea" id="RHEA-COMP:9748"/>
        <dbReference type="Rhea" id="RHEA-COMP:9749"/>
        <dbReference type="ChEBI" id="CHEBI:15378"/>
        <dbReference type="ChEBI" id="CHEBI:17509"/>
        <dbReference type="ChEBI" id="CHEBI:29979"/>
        <dbReference type="ChEBI" id="CHEBI:59789"/>
        <dbReference type="ChEBI" id="CHEBI:73995"/>
        <dbReference type="EC" id="2.5.1.108"/>
    </reaction>
</comment>
<dbReference type="InterPro" id="IPR042264">
    <property type="entry name" value="DPH1/DPH2_2"/>
</dbReference>
<dbReference type="GO" id="GO:0017183">
    <property type="term" value="P:protein histidyl modification to diphthamide"/>
    <property type="evidence" value="ECO:0007669"/>
    <property type="project" value="UniProtKB-UniPathway"/>
</dbReference>
<evidence type="ECO:0000256" key="10">
    <source>
        <dbReference type="ARBA" id="ARBA00023014"/>
    </source>
</evidence>
<evidence type="ECO:0000313" key="16">
    <source>
        <dbReference type="EnsemblMetazoa" id="KAF7494715.1"/>
    </source>
</evidence>
<protein>
    <recommendedName>
        <fullName evidence="5">2-(3-amino-3-carboxypropyl)histidine synthase subunit 1</fullName>
        <ecNumber evidence="4">2.5.1.108</ecNumber>
    </recommendedName>
    <alternativeName>
        <fullName evidence="12">Diphthamide biosynthesis protein 1</fullName>
    </alternativeName>
    <alternativeName>
        <fullName evidence="13">Diphtheria toxin resistance protein 1</fullName>
    </alternativeName>
    <alternativeName>
        <fullName evidence="11">S-adenosyl-L-methionine:L-histidine 3-amino-3-carboxypropyltransferase 1</fullName>
    </alternativeName>
</protein>
<keyword evidence="8" id="KW-0479">Metal-binding</keyword>
<dbReference type="InterPro" id="IPR016435">
    <property type="entry name" value="DPH1/DPH2"/>
</dbReference>
<name>A0A834VGD6_SARSC</name>
<evidence type="ECO:0000256" key="13">
    <source>
        <dbReference type="ARBA" id="ARBA00032789"/>
    </source>
</evidence>
<evidence type="ECO:0000256" key="6">
    <source>
        <dbReference type="ARBA" id="ARBA00022679"/>
    </source>
</evidence>
<dbReference type="Gene3D" id="3.40.50.11850">
    <property type="entry name" value="Diphthamide synthesis DPH1/DPH2 domain 2"/>
    <property type="match status" value="1"/>
</dbReference>
<accession>A0A834VGD6</accession>
<dbReference type="EnsemblMetazoa" id="SSS_4376s_mrna">
    <property type="protein sequence ID" value="KAF7494715.1"/>
    <property type="gene ID" value="SSS_4376"/>
</dbReference>
<evidence type="ECO:0000256" key="5">
    <source>
        <dbReference type="ARBA" id="ARBA00021915"/>
    </source>
</evidence>
<reference evidence="16" key="3">
    <citation type="submission" date="2022-06" db="UniProtKB">
        <authorList>
            <consortium name="EnsemblMetazoa"/>
        </authorList>
    </citation>
    <scope>IDENTIFICATION</scope>
</reference>
<evidence type="ECO:0000256" key="14">
    <source>
        <dbReference type="ARBA" id="ARBA00048403"/>
    </source>
</evidence>
<reference evidence="15" key="2">
    <citation type="submission" date="2020-01" db="EMBL/GenBank/DDBJ databases">
        <authorList>
            <person name="Korhonen P.K.K."/>
            <person name="Guangxu M.G."/>
            <person name="Wang T.W."/>
            <person name="Stroehlein A.J.S."/>
            <person name="Young N.D."/>
            <person name="Ang C.-S.A."/>
            <person name="Fernando D.W.F."/>
            <person name="Lu H.L."/>
            <person name="Taylor S.T."/>
            <person name="Ehtesham M.E.M."/>
            <person name="Najaraj S.H.N."/>
            <person name="Harsha G.H.G."/>
            <person name="Madugundu A.M."/>
            <person name="Renuse S.R."/>
            <person name="Holt D.H."/>
            <person name="Pandey A.P."/>
            <person name="Papenfuss A.P."/>
            <person name="Gasser R.B.G."/>
            <person name="Fischer K.F."/>
        </authorList>
    </citation>
    <scope>NUCLEOTIDE SEQUENCE</scope>
    <source>
        <strain evidence="15">SSS_KF_BRIS2020</strain>
    </source>
</reference>
<evidence type="ECO:0000256" key="7">
    <source>
        <dbReference type="ARBA" id="ARBA00022691"/>
    </source>
</evidence>
<dbReference type="AlphaFoldDB" id="A0A834VGD6"/>
<dbReference type="GO" id="GO:0046872">
    <property type="term" value="F:metal ion binding"/>
    <property type="evidence" value="ECO:0007669"/>
    <property type="project" value="UniProtKB-KW"/>
</dbReference>
<dbReference type="InterPro" id="IPR042263">
    <property type="entry name" value="DPH1/DPH2_1"/>
</dbReference>
<evidence type="ECO:0000256" key="11">
    <source>
        <dbReference type="ARBA" id="ARBA00031690"/>
    </source>
</evidence>
<evidence type="ECO:0000256" key="12">
    <source>
        <dbReference type="ARBA" id="ARBA00032574"/>
    </source>
</evidence>
<comment type="cofactor">
    <cofactor evidence="1">
        <name>[4Fe-4S] cluster</name>
        <dbReference type="ChEBI" id="CHEBI:49883"/>
    </cofactor>
</comment>
<gene>
    <name evidence="15" type="ORF">SSS_4376</name>
</gene>
<dbReference type="UniPathway" id="UPA00559"/>
<dbReference type="Gene3D" id="3.40.50.11840">
    <property type="entry name" value="Diphthamide synthesis DPH1/DPH2 domain 1"/>
    <property type="match status" value="1"/>
</dbReference>
<keyword evidence="6" id="KW-0808">Transferase</keyword>
<keyword evidence="10" id="KW-0411">Iron-sulfur</keyword>
<evidence type="ECO:0000256" key="2">
    <source>
        <dbReference type="ARBA" id="ARBA00005156"/>
    </source>
</evidence>
<dbReference type="Proteomes" id="UP000070412">
    <property type="component" value="Unassembled WGS sequence"/>
</dbReference>
<evidence type="ECO:0000256" key="4">
    <source>
        <dbReference type="ARBA" id="ARBA00012221"/>
    </source>
</evidence>
<proteinExistence type="inferred from homology"/>
<dbReference type="Pfam" id="PF01866">
    <property type="entry name" value="Diphthamide_syn"/>
    <property type="match status" value="1"/>
</dbReference>
<dbReference type="OMA" id="WIKENEF"/>
<reference evidence="17" key="1">
    <citation type="journal article" date="2020" name="PLoS Negl. Trop. Dis.">
        <title>High-quality nuclear genome for Sarcoptes scabiei-A critical resource for a neglected parasite.</title>
        <authorList>
            <person name="Korhonen P.K."/>
            <person name="Gasser R.B."/>
            <person name="Ma G."/>
            <person name="Wang T."/>
            <person name="Stroehlein A.J."/>
            <person name="Young N.D."/>
            <person name="Ang C.S."/>
            <person name="Fernando D.D."/>
            <person name="Lu H.C."/>
            <person name="Taylor S."/>
            <person name="Reynolds S.L."/>
            <person name="Mofiz E."/>
            <person name="Najaraj S.H."/>
            <person name="Gowda H."/>
            <person name="Madugundu A."/>
            <person name="Renuse S."/>
            <person name="Holt D."/>
            <person name="Pandey A."/>
            <person name="Papenfuss A.T."/>
            <person name="Fischer K."/>
        </authorList>
    </citation>
    <scope>NUCLEOTIDE SEQUENCE [LARGE SCALE GENOMIC DNA]</scope>
</reference>
<comment type="similarity">
    <text evidence="3">Belongs to the DPH1/DPH2 family. DPH1 subfamily.</text>
</comment>
<evidence type="ECO:0000256" key="1">
    <source>
        <dbReference type="ARBA" id="ARBA00001966"/>
    </source>
</evidence>
<dbReference type="EMBL" id="WVUK01000052">
    <property type="protein sequence ID" value="KAF7494715.1"/>
    <property type="molecule type" value="Genomic_DNA"/>
</dbReference>
<comment type="pathway">
    <text evidence="2">Protein modification; peptidyl-diphthamide biosynthesis.</text>
</comment>
<keyword evidence="17" id="KW-1185">Reference proteome</keyword>
<dbReference type="GO" id="GO:0090560">
    <property type="term" value="F:2-(3-amino-3-carboxypropyl)histidine synthase activity"/>
    <property type="evidence" value="ECO:0007669"/>
    <property type="project" value="UniProtKB-EC"/>
</dbReference>
<organism evidence="15">
    <name type="scientific">Sarcoptes scabiei</name>
    <name type="common">Itch mite</name>
    <name type="synonym">Acarus scabiei</name>
    <dbReference type="NCBI Taxonomy" id="52283"/>
    <lineage>
        <taxon>Eukaryota</taxon>
        <taxon>Metazoa</taxon>
        <taxon>Ecdysozoa</taxon>
        <taxon>Arthropoda</taxon>
        <taxon>Chelicerata</taxon>
        <taxon>Arachnida</taxon>
        <taxon>Acari</taxon>
        <taxon>Acariformes</taxon>
        <taxon>Sarcoptiformes</taxon>
        <taxon>Astigmata</taxon>
        <taxon>Psoroptidia</taxon>
        <taxon>Sarcoptoidea</taxon>
        <taxon>Sarcoptidae</taxon>
        <taxon>Sarcoptinae</taxon>
        <taxon>Sarcoptes</taxon>
    </lineage>
</organism>
<evidence type="ECO:0000256" key="9">
    <source>
        <dbReference type="ARBA" id="ARBA00023004"/>
    </source>
</evidence>
<evidence type="ECO:0000256" key="3">
    <source>
        <dbReference type="ARBA" id="ARBA00010173"/>
    </source>
</evidence>
<dbReference type="InterPro" id="IPR042265">
    <property type="entry name" value="DPH1/DPH2_3"/>
</dbReference>
<dbReference type="Gene3D" id="3.40.50.11860">
    <property type="entry name" value="Diphthamide synthesis DPH1/DPH2 domain 3"/>
    <property type="match status" value="1"/>
</dbReference>
<dbReference type="NCBIfam" id="TIGR00322">
    <property type="entry name" value="diphth2_R"/>
    <property type="match status" value="1"/>
</dbReference>
<dbReference type="GO" id="GO:0051536">
    <property type="term" value="F:iron-sulfur cluster binding"/>
    <property type="evidence" value="ECO:0007669"/>
    <property type="project" value="UniProtKB-KW"/>
</dbReference>
<evidence type="ECO:0000256" key="8">
    <source>
        <dbReference type="ARBA" id="ARBA00022723"/>
    </source>
</evidence>